<dbReference type="Proteomes" id="UP000014073">
    <property type="component" value="Unassembled WGS sequence"/>
</dbReference>
<name>S0FAL1_9BACT</name>
<feature type="non-terminal residue" evidence="2">
    <location>
        <position position="1"/>
    </location>
</feature>
<protein>
    <recommendedName>
        <fullName evidence="4">DUF5045 domain-containing protein</fullName>
    </recommendedName>
</protein>
<dbReference type="AlphaFoldDB" id="S0FAL1"/>
<dbReference type="eggNOG" id="ENOG502Z8AA">
    <property type="taxonomic scope" value="Bacteria"/>
</dbReference>
<evidence type="ECO:0000313" key="2">
    <source>
        <dbReference type="EMBL" id="EEF77488.1"/>
    </source>
</evidence>
<evidence type="ECO:0000313" key="3">
    <source>
        <dbReference type="Proteomes" id="UP000014073"/>
    </source>
</evidence>
<feature type="region of interest" description="Disordered" evidence="1">
    <location>
        <begin position="111"/>
        <end position="142"/>
    </location>
</feature>
<accession>S0FAL1</accession>
<evidence type="ECO:0008006" key="4">
    <source>
        <dbReference type="Google" id="ProtNLM"/>
    </source>
</evidence>
<organism evidence="2 3">
    <name type="scientific">Phocaeicola coprophilus DSM 18228 = JCM 13818</name>
    <dbReference type="NCBI Taxonomy" id="547042"/>
    <lineage>
        <taxon>Bacteria</taxon>
        <taxon>Pseudomonadati</taxon>
        <taxon>Bacteroidota</taxon>
        <taxon>Bacteroidia</taxon>
        <taxon>Bacteroidales</taxon>
        <taxon>Bacteroidaceae</taxon>
        <taxon>Phocaeicola</taxon>
    </lineage>
</organism>
<reference evidence="2 3" key="1">
    <citation type="submission" date="2008-12" db="EMBL/GenBank/DDBJ databases">
        <authorList>
            <person name="Fulton L."/>
            <person name="Clifton S."/>
            <person name="Fulton B."/>
            <person name="Xu J."/>
            <person name="Minx P."/>
            <person name="Pepin K.H."/>
            <person name="Johnson M."/>
            <person name="Bhonagiri V."/>
            <person name="Nash W.E."/>
            <person name="Mardis E.R."/>
            <person name="Wilson R.K."/>
        </authorList>
    </citation>
    <scope>NUCLEOTIDE SEQUENCE [LARGE SCALE GENOMIC DNA]</scope>
    <source>
        <strain evidence="2 3">DSM 18228</strain>
    </source>
</reference>
<feature type="compositionally biased region" description="Acidic residues" evidence="1">
    <location>
        <begin position="127"/>
        <end position="142"/>
    </location>
</feature>
<dbReference type="HOGENOM" id="CLU_1810125_0_0_10"/>
<keyword evidence="3" id="KW-1185">Reference proteome</keyword>
<evidence type="ECO:0000256" key="1">
    <source>
        <dbReference type="SAM" id="MobiDB-lite"/>
    </source>
</evidence>
<proteinExistence type="predicted"/>
<gene>
    <name evidence="2" type="ORF">BACCOPRO_03010</name>
</gene>
<dbReference type="STRING" id="547042.BACCOPRO_03010"/>
<dbReference type="EMBL" id="ACBW01000193">
    <property type="protein sequence ID" value="EEF77488.1"/>
    <property type="molecule type" value="Genomic_DNA"/>
</dbReference>
<comment type="caution">
    <text evidence="2">The sequence shown here is derived from an EMBL/GenBank/DDBJ whole genome shotgun (WGS) entry which is preliminary data.</text>
</comment>
<sequence>AESSKINGQLDKMKANIDHIIPTGGTINDKRRWEELYNMYQCAVKATKDAYMPNAQRKRQYLSIYADLTTQNETLLKYLVQLNTQSQTTALLAATNDRVVHKGSIISDAKSRWQENMKGVRSSTGTDGDDANSGEGEESVNR</sequence>